<evidence type="ECO:0000256" key="1">
    <source>
        <dbReference type="SAM" id="MobiDB-lite"/>
    </source>
</evidence>
<sequence>EDQQWPVVQQRRPSARLLVRALVTGVEAPGHIVVDGMTVDEAHRNDTGQGHERHQIKHRDRPEQPGAAACQQRRASVTRMVPGLIAAGTPGERLGTG</sequence>
<feature type="compositionally biased region" description="Basic and acidic residues" evidence="1">
    <location>
        <begin position="42"/>
        <end position="53"/>
    </location>
</feature>
<feature type="non-terminal residue" evidence="2">
    <location>
        <position position="1"/>
    </location>
</feature>
<feature type="region of interest" description="Disordered" evidence="1">
    <location>
        <begin position="42"/>
        <end position="75"/>
    </location>
</feature>
<feature type="non-terminal residue" evidence="2">
    <location>
        <position position="97"/>
    </location>
</feature>
<dbReference type="EMBL" id="BKCJ011808002">
    <property type="protein sequence ID" value="GFD54609.1"/>
    <property type="molecule type" value="Genomic_DNA"/>
</dbReference>
<dbReference type="AlphaFoldDB" id="A0A699X528"/>
<proteinExistence type="predicted"/>
<organism evidence="2">
    <name type="scientific">Tanacetum cinerariifolium</name>
    <name type="common">Dalmatian daisy</name>
    <name type="synonym">Chrysanthemum cinerariifolium</name>
    <dbReference type="NCBI Taxonomy" id="118510"/>
    <lineage>
        <taxon>Eukaryota</taxon>
        <taxon>Viridiplantae</taxon>
        <taxon>Streptophyta</taxon>
        <taxon>Embryophyta</taxon>
        <taxon>Tracheophyta</taxon>
        <taxon>Spermatophyta</taxon>
        <taxon>Magnoliopsida</taxon>
        <taxon>eudicotyledons</taxon>
        <taxon>Gunneridae</taxon>
        <taxon>Pentapetalae</taxon>
        <taxon>asterids</taxon>
        <taxon>campanulids</taxon>
        <taxon>Asterales</taxon>
        <taxon>Asteraceae</taxon>
        <taxon>Asteroideae</taxon>
        <taxon>Anthemideae</taxon>
        <taxon>Anthemidinae</taxon>
        <taxon>Tanacetum</taxon>
    </lineage>
</organism>
<gene>
    <name evidence="2" type="ORF">Tci_926578</name>
</gene>
<reference evidence="2" key="1">
    <citation type="journal article" date="2019" name="Sci. Rep.">
        <title>Draft genome of Tanacetum cinerariifolium, the natural source of mosquito coil.</title>
        <authorList>
            <person name="Yamashiro T."/>
            <person name="Shiraishi A."/>
            <person name="Satake H."/>
            <person name="Nakayama K."/>
        </authorList>
    </citation>
    <scope>NUCLEOTIDE SEQUENCE</scope>
</reference>
<accession>A0A699X528</accession>
<protein>
    <submittedName>
        <fullName evidence="2">Uncharacterized protein</fullName>
    </submittedName>
</protein>
<comment type="caution">
    <text evidence="2">The sequence shown here is derived from an EMBL/GenBank/DDBJ whole genome shotgun (WGS) entry which is preliminary data.</text>
</comment>
<evidence type="ECO:0000313" key="2">
    <source>
        <dbReference type="EMBL" id="GFD54609.1"/>
    </source>
</evidence>
<name>A0A699X528_TANCI</name>